<reference evidence="2" key="1">
    <citation type="journal article" date="2016" name="Nature">
        <title>Genome evolution in the allotetraploid frog Xenopus laevis.</title>
        <authorList>
            <person name="Session A.M."/>
            <person name="Uno Y."/>
            <person name="Kwon T."/>
            <person name="Chapman J.A."/>
            <person name="Toyoda A."/>
            <person name="Takahashi S."/>
            <person name="Fukui A."/>
            <person name="Hikosaka A."/>
            <person name="Suzuki A."/>
            <person name="Kondo M."/>
            <person name="van Heeringen S.J."/>
            <person name="Quigley I."/>
            <person name="Heinz S."/>
            <person name="Ogino H."/>
            <person name="Ochi H."/>
            <person name="Hellsten U."/>
            <person name="Lyons J.B."/>
            <person name="Simakov O."/>
            <person name="Putnam N."/>
            <person name="Stites J."/>
            <person name="Kuroki Y."/>
            <person name="Tanaka T."/>
            <person name="Michiue T."/>
            <person name="Watanabe M."/>
            <person name="Bogdanovic O."/>
            <person name="Lister R."/>
            <person name="Georgiou G."/>
            <person name="Paranjpe S.S."/>
            <person name="van Kruijsbergen I."/>
            <person name="Shu S."/>
            <person name="Carlson J."/>
            <person name="Kinoshita T."/>
            <person name="Ohta Y."/>
            <person name="Mawaribuchi S."/>
            <person name="Jenkins J."/>
            <person name="Grimwood J."/>
            <person name="Schmutz J."/>
            <person name="Mitros T."/>
            <person name="Mozaffari S.V."/>
            <person name="Suzuki Y."/>
            <person name="Haramoto Y."/>
            <person name="Yamamoto T.S."/>
            <person name="Takagi C."/>
            <person name="Heald R."/>
            <person name="Miller K."/>
            <person name="Haudenschild C."/>
            <person name="Kitzman J."/>
            <person name="Nakayama T."/>
            <person name="Izutsu Y."/>
            <person name="Robert J."/>
            <person name="Fortriede J."/>
            <person name="Burns K."/>
            <person name="Lotay V."/>
            <person name="Karimi K."/>
            <person name="Yasuoka Y."/>
            <person name="Dichmann D.S."/>
            <person name="Flajnik M.F."/>
            <person name="Houston D.W."/>
            <person name="Shendure J."/>
            <person name="DuPasquier L."/>
            <person name="Vize P.D."/>
            <person name="Zorn A.M."/>
            <person name="Ito M."/>
            <person name="Marcotte E.M."/>
            <person name="Wallingford J.B."/>
            <person name="Ito Y."/>
            <person name="Asashima M."/>
            <person name="Ueno N."/>
            <person name="Matsuda Y."/>
            <person name="Veenstra G.J."/>
            <person name="Fujiyama A."/>
            <person name="Harland R.M."/>
            <person name="Taira M."/>
            <person name="Rokhsar D.S."/>
        </authorList>
    </citation>
    <scope>NUCLEOTIDE SEQUENCE [LARGE SCALE GENOMIC DNA]</scope>
    <source>
        <strain evidence="2">J</strain>
    </source>
</reference>
<dbReference type="AlphaFoldDB" id="A0A974E238"/>
<evidence type="ECO:0000313" key="2">
    <source>
        <dbReference type="Proteomes" id="UP000694892"/>
    </source>
</evidence>
<gene>
    <name evidence="1" type="ORF">XELAEV_18007830mg</name>
</gene>
<dbReference type="Proteomes" id="UP000694892">
    <property type="component" value="Chromosome 1L"/>
</dbReference>
<sequence>MLLIRTTLLQAGNIGKVAQLLIVNTMLKTISLKKKSDWRGGDFYSRGSSSGPPVSQTPPVTAGYTIAPALKEFWEAMIISLASGGILNLFLNFGSLDDDGQLPKSSNICGPKRAALAVHESRLMIGRVGLSHYYEAALLPHMQLCSEWPTCDRIHGYCLGTLGLRHCGKMLRDGLPREVAQEVTPTVQLCCCVWKQSRNMRGLNLREQRVKLAIAVEIFKRSNPHRETTIFSERSCWPKNCKMFDPSNPTNHTIISKDWSDFAKIGRSARRIVASMGSFKLPSYTSSAPNIVEYR</sequence>
<dbReference type="EMBL" id="CM004466">
    <property type="protein sequence ID" value="OCU02069.1"/>
    <property type="molecule type" value="Genomic_DNA"/>
</dbReference>
<name>A0A974E238_XENLA</name>
<proteinExistence type="predicted"/>
<organism evidence="1 2">
    <name type="scientific">Xenopus laevis</name>
    <name type="common">African clawed frog</name>
    <dbReference type="NCBI Taxonomy" id="8355"/>
    <lineage>
        <taxon>Eukaryota</taxon>
        <taxon>Metazoa</taxon>
        <taxon>Chordata</taxon>
        <taxon>Craniata</taxon>
        <taxon>Vertebrata</taxon>
        <taxon>Euteleostomi</taxon>
        <taxon>Amphibia</taxon>
        <taxon>Batrachia</taxon>
        <taxon>Anura</taxon>
        <taxon>Pipoidea</taxon>
        <taxon>Pipidae</taxon>
        <taxon>Xenopodinae</taxon>
        <taxon>Xenopus</taxon>
        <taxon>Xenopus</taxon>
    </lineage>
</organism>
<protein>
    <submittedName>
        <fullName evidence="1">Uncharacterized protein</fullName>
    </submittedName>
</protein>
<evidence type="ECO:0000313" key="1">
    <source>
        <dbReference type="EMBL" id="OCU02069.1"/>
    </source>
</evidence>
<accession>A0A974E238</accession>